<dbReference type="EMBL" id="JBHLVF010000047">
    <property type="protein sequence ID" value="MFC0396123.1"/>
    <property type="molecule type" value="Genomic_DNA"/>
</dbReference>
<reference evidence="3 4" key="1">
    <citation type="submission" date="2024-09" db="EMBL/GenBank/DDBJ databases">
        <authorList>
            <person name="Sun Q."/>
            <person name="Mori K."/>
        </authorList>
    </citation>
    <scope>NUCLEOTIDE SEQUENCE [LARGE SCALE GENOMIC DNA]</scope>
    <source>
        <strain evidence="3 4">CCM 4839</strain>
    </source>
</reference>
<dbReference type="SUPFAM" id="SSF55811">
    <property type="entry name" value="Nudix"/>
    <property type="match status" value="1"/>
</dbReference>
<organism evidence="3 4">
    <name type="scientific">Paenibacillus mendelii</name>
    <dbReference type="NCBI Taxonomy" id="206163"/>
    <lineage>
        <taxon>Bacteria</taxon>
        <taxon>Bacillati</taxon>
        <taxon>Bacillota</taxon>
        <taxon>Bacilli</taxon>
        <taxon>Bacillales</taxon>
        <taxon>Paenibacillaceae</taxon>
        <taxon>Paenibacillus</taxon>
    </lineage>
</organism>
<dbReference type="RefSeq" id="WP_204817134.1">
    <property type="nucleotide sequence ID" value="NZ_JANHOF010000002.1"/>
</dbReference>
<protein>
    <submittedName>
        <fullName evidence="3">NUDIX hydrolase</fullName>
        <ecNumber evidence="3">3.6.-.-</ecNumber>
    </submittedName>
</protein>
<proteinExistence type="inferred from homology"/>
<dbReference type="Proteomes" id="UP001589818">
    <property type="component" value="Unassembled WGS sequence"/>
</dbReference>
<dbReference type="Gene3D" id="3.90.79.10">
    <property type="entry name" value="Nucleoside Triphosphate Pyrophosphohydrolase"/>
    <property type="match status" value="1"/>
</dbReference>
<keyword evidence="3" id="KW-0378">Hydrolase</keyword>
<sequence length="150" mass="17002">MFIVNVEVALYRERKWLIIERNDPDTHANGALAFVGGKVKLAHHDADILERTARREVMEEVGLEVSGPFHYVHSTLSAMDSGEPVINILFLCEAGEGKPYLASPEEIANLSWMTTEEALSHPRTPAYTKENVRRAERLRRSMNHAQEVSY</sequence>
<dbReference type="PANTHER" id="PTHR43736">
    <property type="entry name" value="ADP-RIBOSE PYROPHOSPHATASE"/>
    <property type="match status" value="1"/>
</dbReference>
<evidence type="ECO:0000256" key="1">
    <source>
        <dbReference type="ARBA" id="ARBA00005582"/>
    </source>
</evidence>
<evidence type="ECO:0000259" key="2">
    <source>
        <dbReference type="PROSITE" id="PS51462"/>
    </source>
</evidence>
<dbReference type="PROSITE" id="PS51462">
    <property type="entry name" value="NUDIX"/>
    <property type="match status" value="1"/>
</dbReference>
<feature type="domain" description="Nudix hydrolase" evidence="2">
    <location>
        <begin position="1"/>
        <end position="140"/>
    </location>
</feature>
<comment type="similarity">
    <text evidence="1">Belongs to the Nudix hydrolase family.</text>
</comment>
<dbReference type="InterPro" id="IPR015797">
    <property type="entry name" value="NUDIX_hydrolase-like_dom_sf"/>
</dbReference>
<evidence type="ECO:0000313" key="4">
    <source>
        <dbReference type="Proteomes" id="UP001589818"/>
    </source>
</evidence>
<keyword evidence="4" id="KW-1185">Reference proteome</keyword>
<evidence type="ECO:0000313" key="3">
    <source>
        <dbReference type="EMBL" id="MFC0396123.1"/>
    </source>
</evidence>
<dbReference type="Pfam" id="PF00293">
    <property type="entry name" value="NUDIX"/>
    <property type="match status" value="1"/>
</dbReference>
<dbReference type="EC" id="3.6.-.-" evidence="3"/>
<gene>
    <name evidence="3" type="ORF">ACFFJ8_32705</name>
</gene>
<dbReference type="InterPro" id="IPR000086">
    <property type="entry name" value="NUDIX_hydrolase_dom"/>
</dbReference>
<dbReference type="PANTHER" id="PTHR43736:SF1">
    <property type="entry name" value="DIHYDRONEOPTERIN TRIPHOSPHATE DIPHOSPHATASE"/>
    <property type="match status" value="1"/>
</dbReference>
<accession>A0ABV6JJM8</accession>
<comment type="caution">
    <text evidence="3">The sequence shown here is derived from an EMBL/GenBank/DDBJ whole genome shotgun (WGS) entry which is preliminary data.</text>
</comment>
<name>A0ABV6JJM8_9BACL</name>
<dbReference type="GO" id="GO:0016787">
    <property type="term" value="F:hydrolase activity"/>
    <property type="evidence" value="ECO:0007669"/>
    <property type="project" value="UniProtKB-KW"/>
</dbReference>
<dbReference type="CDD" id="cd02883">
    <property type="entry name" value="NUDIX_Hydrolase"/>
    <property type="match status" value="1"/>
</dbReference>